<protein>
    <submittedName>
        <fullName evidence="1">Uncharacterized protein</fullName>
    </submittedName>
</protein>
<keyword evidence="2" id="KW-1185">Reference proteome</keyword>
<evidence type="ECO:0000313" key="1">
    <source>
        <dbReference type="EMBL" id="APZ06887.1"/>
    </source>
</evidence>
<dbReference type="RefSeq" id="WP_054803652.1">
    <property type="nucleotide sequence ID" value="NZ_CP019445.1"/>
</dbReference>
<dbReference type="EMBL" id="CP019445">
    <property type="protein sequence ID" value="APZ06887.1"/>
    <property type="molecule type" value="Genomic_DNA"/>
</dbReference>
<dbReference type="AlphaFoldDB" id="A0A807LHS2"/>
<dbReference type="Proteomes" id="UP000187148">
    <property type="component" value="Chromosome"/>
</dbReference>
<name>A0A807LHS2_9ENTR</name>
<accession>A0A807LHS2</accession>
<gene>
    <name evidence="1" type="ORF">BWI95_18485</name>
</gene>
<proteinExistence type="predicted"/>
<evidence type="ECO:0000313" key="2">
    <source>
        <dbReference type="Proteomes" id="UP000187148"/>
    </source>
</evidence>
<dbReference type="KEGG" id="kco:BWI95_18485"/>
<reference evidence="1 2" key="1">
    <citation type="submission" date="2017-01" db="EMBL/GenBank/DDBJ databases">
        <authorList>
            <person name="Cao J.-M."/>
        </authorList>
    </citation>
    <scope>NUCLEOTIDE SEQUENCE [LARGE SCALE GENOMIC DNA]</scope>
    <source>
        <strain evidence="1 2">888-76</strain>
    </source>
</reference>
<organism evidence="1 2">
    <name type="scientific">Kosakonia cowanii JCM 10956 = DSM 18146</name>
    <dbReference type="NCBI Taxonomy" id="1300165"/>
    <lineage>
        <taxon>Bacteria</taxon>
        <taxon>Pseudomonadati</taxon>
        <taxon>Pseudomonadota</taxon>
        <taxon>Gammaproteobacteria</taxon>
        <taxon>Enterobacterales</taxon>
        <taxon>Enterobacteriaceae</taxon>
        <taxon>Kosakonia</taxon>
    </lineage>
</organism>
<sequence>MPYFIFFEKGKLPTKHSVSRFPEDVNLLQANGTKHEVYTQSIFPENKEYFYAYEKGSAAPSEKDVLDAAKSLDIPPAIRHI</sequence>